<dbReference type="EMBL" id="LSRX01000221">
    <property type="protein sequence ID" value="OLQ03965.1"/>
    <property type="molecule type" value="Genomic_DNA"/>
</dbReference>
<dbReference type="Proteomes" id="UP000186817">
    <property type="component" value="Unassembled WGS sequence"/>
</dbReference>
<keyword evidence="2" id="KW-1185">Reference proteome</keyword>
<evidence type="ECO:0000313" key="1">
    <source>
        <dbReference type="EMBL" id="OLQ03965.1"/>
    </source>
</evidence>
<organism evidence="1 2">
    <name type="scientific">Symbiodinium microadriaticum</name>
    <name type="common">Dinoflagellate</name>
    <name type="synonym">Zooxanthella microadriatica</name>
    <dbReference type="NCBI Taxonomy" id="2951"/>
    <lineage>
        <taxon>Eukaryota</taxon>
        <taxon>Sar</taxon>
        <taxon>Alveolata</taxon>
        <taxon>Dinophyceae</taxon>
        <taxon>Suessiales</taxon>
        <taxon>Symbiodiniaceae</taxon>
        <taxon>Symbiodinium</taxon>
    </lineage>
</organism>
<reference evidence="1 2" key="1">
    <citation type="submission" date="2016-02" db="EMBL/GenBank/DDBJ databases">
        <title>Genome analysis of coral dinoflagellate symbionts highlights evolutionary adaptations to a symbiotic lifestyle.</title>
        <authorList>
            <person name="Aranda M."/>
            <person name="Li Y."/>
            <person name="Liew Y.J."/>
            <person name="Baumgarten S."/>
            <person name="Simakov O."/>
            <person name="Wilson M."/>
            <person name="Piel J."/>
            <person name="Ashoor H."/>
            <person name="Bougouffa S."/>
            <person name="Bajic V.B."/>
            <person name="Ryu T."/>
            <person name="Ravasi T."/>
            <person name="Bayer T."/>
            <person name="Micklem G."/>
            <person name="Kim H."/>
            <person name="Bhak J."/>
            <person name="Lajeunesse T.C."/>
            <person name="Voolstra C.R."/>
        </authorList>
    </citation>
    <scope>NUCLEOTIDE SEQUENCE [LARGE SCALE GENOMIC DNA]</scope>
    <source>
        <strain evidence="1 2">CCMP2467</strain>
    </source>
</reference>
<gene>
    <name evidence="1" type="ORF">AK812_SmicGene13020</name>
</gene>
<evidence type="ECO:0000313" key="2">
    <source>
        <dbReference type="Proteomes" id="UP000186817"/>
    </source>
</evidence>
<dbReference type="Gene3D" id="3.40.50.300">
    <property type="entry name" value="P-loop containing nucleotide triphosphate hydrolases"/>
    <property type="match status" value="1"/>
</dbReference>
<name>A0A1Q9E966_SYMMI</name>
<accession>A0A1Q9E966</accession>
<comment type="caution">
    <text evidence="1">The sequence shown here is derived from an EMBL/GenBank/DDBJ whole genome shotgun (WGS) entry which is preliminary data.</text>
</comment>
<dbReference type="InterPro" id="IPR027417">
    <property type="entry name" value="P-loop_NTPase"/>
</dbReference>
<sequence length="242" mass="27150">MARSRSPVSRMVCRLPASFDTFFELLTKEEQRAWRSLRDSSCDSLSQGGSSVVSVSAVQDVLPPKTAWHDRQEEKIRERLKNYHSQIDGITPFFKDVLYEVDGTGKPDEVFTLIEEDLDKMQAPLDLVRCPVDSPVGVGKILKSLKIPTQLKFPGQPNASPGRAATLEADFVKWETIPAGLSTMNMDQPSASRHLAYSRWMGHPLEWRGTRTDGMELQGGSFGKMLRCNLMSSKENKLRSAF</sequence>
<protein>
    <submittedName>
        <fullName evidence="1">Uncharacterized protein</fullName>
    </submittedName>
</protein>
<dbReference type="AlphaFoldDB" id="A0A1Q9E966"/>
<proteinExistence type="predicted"/>